<dbReference type="GO" id="GO:0006508">
    <property type="term" value="P:proteolysis"/>
    <property type="evidence" value="ECO:0007669"/>
    <property type="project" value="UniProtKB-KW"/>
</dbReference>
<dbReference type="PANTHER" id="PTHR11804">
    <property type="entry name" value="PROTEASE M3 THIMET OLIGOPEPTIDASE-RELATED"/>
    <property type="match status" value="1"/>
</dbReference>
<dbReference type="InterPro" id="IPR024080">
    <property type="entry name" value="Neurolysin/TOP_N"/>
</dbReference>
<dbReference type="Gene3D" id="1.20.1050.40">
    <property type="entry name" value="Endopeptidase. Chain P, domain 1"/>
    <property type="match status" value="1"/>
</dbReference>
<evidence type="ECO:0000256" key="1">
    <source>
        <dbReference type="ARBA" id="ARBA00006040"/>
    </source>
</evidence>
<proteinExistence type="inferred from homology"/>
<protein>
    <recommendedName>
        <fullName evidence="8">Peptidase M3A/M3B catalytic domain-containing protein</fullName>
    </recommendedName>
</protein>
<dbReference type="Gene3D" id="1.10.1370.10">
    <property type="entry name" value="Neurolysin, domain 3"/>
    <property type="match status" value="1"/>
</dbReference>
<evidence type="ECO:0000256" key="2">
    <source>
        <dbReference type="ARBA" id="ARBA00022670"/>
    </source>
</evidence>
<evidence type="ECO:0000256" key="3">
    <source>
        <dbReference type="ARBA" id="ARBA00022723"/>
    </source>
</evidence>
<keyword evidence="3 7" id="KW-0479">Metal-binding</keyword>
<keyword evidence="10" id="KW-1185">Reference proteome</keyword>
<dbReference type="AlphaFoldDB" id="A0A8K0JA60"/>
<sequence length="688" mass="78540">MTQCHPPPLKFNLTPSQIAALAKQLVQKAHDGIQYLTSSVDDPHQATFDNTLLPLSHIENEISYEIEAIVLLENVSPSAEVRTAASNAFKSVQEALRSIYNSDAFFALVDAVVKKQGSLDLDEESERLLSDTHVAYIHMGLKLPADQRRRFEQMMERKAELRALFVQTLGADPGSLWVHEHELDGMSRAALEGLEQDENGRRRISLYASTTNKVLTQCSNEETRRKVFLAKERTHADNAPLFHEIVLLRDESARMLGYLSYNHQLVSRRMMKSPEAVMDLLHDLSTKLSPLVESEMKALQDLRPDGGSIHFWDFFYYDDKMLQARNVSGELISEYFPADFVLRRMLDIFEKLFRLEIVELLERGDDEVWHPDVKVFTVKDLVDASFVGHLYMDLYPREGKYNHAADFSVRPSYMDKKGEYAPSATALICNVTPPTKDTPALLTHSDVITIFHELGHGMHDLMGRTKYAKYHGWRGRRDFVEAPSQLLEFWCWLPETLKSMSCHYSHLSEQYKHHWRRMHPHSRQDPEKQMPDAMVSTLLAAKRVNEGIKTARQVALSLFDMKIHHPSCHEELEKMDMAKEYYHSITRVSGLQGLADGGAVGNGHCTTPHFIWGQEANYYSYLSTRMLAADMWKTCFAKDAMSPEAGLRYRRMVLDKGGSVDEATMVAAFLGREPDAKAYLEEMGVSFL</sequence>
<keyword evidence="5 7" id="KW-0862">Zinc</keyword>
<evidence type="ECO:0000259" key="8">
    <source>
        <dbReference type="Pfam" id="PF01432"/>
    </source>
</evidence>
<gene>
    <name evidence="9" type="ORF">E4U42_000706</name>
</gene>
<dbReference type="Gene3D" id="3.40.390.10">
    <property type="entry name" value="Collagenase (Catalytic Domain)"/>
    <property type="match status" value="1"/>
</dbReference>
<dbReference type="GO" id="GO:0004222">
    <property type="term" value="F:metalloendopeptidase activity"/>
    <property type="evidence" value="ECO:0007669"/>
    <property type="project" value="InterPro"/>
</dbReference>
<evidence type="ECO:0000256" key="7">
    <source>
        <dbReference type="RuleBase" id="RU003435"/>
    </source>
</evidence>
<evidence type="ECO:0000256" key="4">
    <source>
        <dbReference type="ARBA" id="ARBA00022801"/>
    </source>
</evidence>
<dbReference type="Pfam" id="PF01432">
    <property type="entry name" value="Peptidase_M3"/>
    <property type="match status" value="1"/>
</dbReference>
<keyword evidence="6 7" id="KW-0482">Metalloprotease</keyword>
<dbReference type="Proteomes" id="UP000811619">
    <property type="component" value="Unassembled WGS sequence"/>
</dbReference>
<dbReference type="InterPro" id="IPR024079">
    <property type="entry name" value="MetalloPept_cat_dom_sf"/>
</dbReference>
<dbReference type="SUPFAM" id="SSF55486">
    <property type="entry name" value="Metalloproteases ('zincins'), catalytic domain"/>
    <property type="match status" value="1"/>
</dbReference>
<dbReference type="FunFam" id="3.40.390.10:FF:000074">
    <property type="entry name" value="Metalloprotease"/>
    <property type="match status" value="1"/>
</dbReference>
<evidence type="ECO:0000313" key="10">
    <source>
        <dbReference type="Proteomes" id="UP000811619"/>
    </source>
</evidence>
<feature type="domain" description="Peptidase M3A/M3B catalytic" evidence="8">
    <location>
        <begin position="214"/>
        <end position="684"/>
    </location>
</feature>
<dbReference type="InterPro" id="IPR045090">
    <property type="entry name" value="Pept_M3A_M3B"/>
</dbReference>
<comment type="cofactor">
    <cofactor evidence="7">
        <name>Zn(2+)</name>
        <dbReference type="ChEBI" id="CHEBI:29105"/>
    </cofactor>
    <text evidence="7">Binds 1 zinc ion.</text>
</comment>
<comment type="similarity">
    <text evidence="1 7">Belongs to the peptidase M3 family.</text>
</comment>
<dbReference type="GO" id="GO:0005758">
    <property type="term" value="C:mitochondrial intermembrane space"/>
    <property type="evidence" value="ECO:0007669"/>
    <property type="project" value="TreeGrafter"/>
</dbReference>
<accession>A0A8K0JA60</accession>
<keyword evidence="2 7" id="KW-0645">Protease</keyword>
<dbReference type="InterPro" id="IPR024077">
    <property type="entry name" value="Neurolysin/TOP_dom2"/>
</dbReference>
<reference evidence="9" key="1">
    <citation type="journal article" date="2020" name="bioRxiv">
        <title>Whole genome comparisons of ergot fungi reveals the divergence and evolution of species within the genus Claviceps are the result of varying mechanisms driving genome evolution and host range expansion.</title>
        <authorList>
            <person name="Wyka S.A."/>
            <person name="Mondo S.J."/>
            <person name="Liu M."/>
            <person name="Dettman J."/>
            <person name="Nalam V."/>
            <person name="Broders K.D."/>
        </authorList>
    </citation>
    <scope>NUCLEOTIDE SEQUENCE</scope>
    <source>
        <strain evidence="9">CCC 489</strain>
    </source>
</reference>
<evidence type="ECO:0000256" key="5">
    <source>
        <dbReference type="ARBA" id="ARBA00022833"/>
    </source>
</evidence>
<dbReference type="EMBL" id="SRPY01000118">
    <property type="protein sequence ID" value="KAG5928410.1"/>
    <property type="molecule type" value="Genomic_DNA"/>
</dbReference>
<dbReference type="GO" id="GO:0046872">
    <property type="term" value="F:metal ion binding"/>
    <property type="evidence" value="ECO:0007669"/>
    <property type="project" value="UniProtKB-UniRule"/>
</dbReference>
<dbReference type="GO" id="GO:0006518">
    <property type="term" value="P:peptide metabolic process"/>
    <property type="evidence" value="ECO:0007669"/>
    <property type="project" value="TreeGrafter"/>
</dbReference>
<organism evidence="9 10">
    <name type="scientific">Claviceps africana</name>
    <dbReference type="NCBI Taxonomy" id="83212"/>
    <lineage>
        <taxon>Eukaryota</taxon>
        <taxon>Fungi</taxon>
        <taxon>Dikarya</taxon>
        <taxon>Ascomycota</taxon>
        <taxon>Pezizomycotina</taxon>
        <taxon>Sordariomycetes</taxon>
        <taxon>Hypocreomycetidae</taxon>
        <taxon>Hypocreales</taxon>
        <taxon>Clavicipitaceae</taxon>
        <taxon>Claviceps</taxon>
    </lineage>
</organism>
<comment type="caution">
    <text evidence="9">The sequence shown here is derived from an EMBL/GenBank/DDBJ whole genome shotgun (WGS) entry which is preliminary data.</text>
</comment>
<dbReference type="PANTHER" id="PTHR11804:SF84">
    <property type="entry name" value="SACCHAROLYSIN"/>
    <property type="match status" value="1"/>
</dbReference>
<evidence type="ECO:0000313" key="9">
    <source>
        <dbReference type="EMBL" id="KAG5928410.1"/>
    </source>
</evidence>
<keyword evidence="4 7" id="KW-0378">Hydrolase</keyword>
<dbReference type="InterPro" id="IPR001567">
    <property type="entry name" value="Pept_M3A_M3B_dom"/>
</dbReference>
<name>A0A8K0JA60_9HYPO</name>
<dbReference type="OrthoDB" id="534666at2759"/>
<dbReference type="CDD" id="cd06455">
    <property type="entry name" value="M3A_TOP"/>
    <property type="match status" value="1"/>
</dbReference>
<evidence type="ECO:0000256" key="6">
    <source>
        <dbReference type="ARBA" id="ARBA00023049"/>
    </source>
</evidence>